<dbReference type="FunFam" id="3.40.50.2300:FF:000194">
    <property type="entry name" value="Two-component system KDP operon response regulator KdpE"/>
    <property type="match status" value="1"/>
</dbReference>
<evidence type="ECO:0000313" key="12">
    <source>
        <dbReference type="EMBL" id="PNZ48577.1"/>
    </source>
</evidence>
<dbReference type="InterPro" id="IPR001789">
    <property type="entry name" value="Sig_transdc_resp-reg_receiver"/>
</dbReference>
<evidence type="ECO:0000256" key="6">
    <source>
        <dbReference type="PROSITE-ProRule" id="PRU00169"/>
    </source>
</evidence>
<dbReference type="InterPro" id="IPR001867">
    <property type="entry name" value="OmpR/PhoB-type_DNA-bd"/>
</dbReference>
<evidence type="ECO:0000313" key="14">
    <source>
        <dbReference type="Proteomes" id="UP000236395"/>
    </source>
</evidence>
<dbReference type="GO" id="GO:0005829">
    <property type="term" value="C:cytosol"/>
    <property type="evidence" value="ECO:0007669"/>
    <property type="project" value="TreeGrafter"/>
</dbReference>
<dbReference type="Proteomes" id="UP000596960">
    <property type="component" value="Unassembled WGS sequence"/>
</dbReference>
<dbReference type="PROSITE" id="PS50110">
    <property type="entry name" value="RESPONSE_REGULATORY"/>
    <property type="match status" value="1"/>
</dbReference>
<dbReference type="InterPro" id="IPR011006">
    <property type="entry name" value="CheY-like_superfamily"/>
</dbReference>
<dbReference type="Gene3D" id="6.10.250.690">
    <property type="match status" value="1"/>
</dbReference>
<dbReference type="SUPFAM" id="SSF52172">
    <property type="entry name" value="CheY-like"/>
    <property type="match status" value="1"/>
</dbReference>
<feature type="domain" description="OmpR/PhoB-type" evidence="9">
    <location>
        <begin position="127"/>
        <end position="227"/>
    </location>
</feature>
<dbReference type="GO" id="GO:0000976">
    <property type="term" value="F:transcription cis-regulatory region binding"/>
    <property type="evidence" value="ECO:0007669"/>
    <property type="project" value="TreeGrafter"/>
</dbReference>
<keyword evidence="4 7" id="KW-0238">DNA-binding</keyword>
<dbReference type="GO" id="GO:0006355">
    <property type="term" value="P:regulation of DNA-templated transcription"/>
    <property type="evidence" value="ECO:0007669"/>
    <property type="project" value="InterPro"/>
</dbReference>
<dbReference type="AlphaFoldDB" id="A0A2K4AEZ3"/>
<evidence type="ECO:0000256" key="4">
    <source>
        <dbReference type="ARBA" id="ARBA00023125"/>
    </source>
</evidence>
<dbReference type="GO" id="GO:0000156">
    <property type="term" value="F:phosphorelay response regulator activity"/>
    <property type="evidence" value="ECO:0007669"/>
    <property type="project" value="TreeGrafter"/>
</dbReference>
<feature type="modified residue" description="4-aspartylphosphate" evidence="6">
    <location>
        <position position="53"/>
    </location>
</feature>
<keyword evidence="3" id="KW-0805">Transcription regulation</keyword>
<reference evidence="12 14" key="2">
    <citation type="submission" date="2017-08" db="EMBL/GenBank/DDBJ databases">
        <title>Draft genome sequences of 64 type strains of genus Staph aureus.</title>
        <authorList>
            <person name="Cole K."/>
            <person name="Golubchik T."/>
            <person name="Russell J."/>
            <person name="Foster D."/>
            <person name="Llewelyn M."/>
            <person name="Wilson D."/>
            <person name="Crook D."/>
            <person name="Paul J."/>
        </authorList>
    </citation>
    <scope>NUCLEOTIDE SEQUENCE [LARGE SCALE GENOMIC DNA]</scope>
    <source>
        <strain evidence="12 14">DSM 28300</strain>
    </source>
</reference>
<evidence type="ECO:0000256" key="7">
    <source>
        <dbReference type="PROSITE-ProRule" id="PRU01091"/>
    </source>
</evidence>
<sequence>MQSKILIIEDDHAITHLLDVALTLDYYTVTTAENAKSAHFKIQIDKPNIILLDLGLPDKDGLCLIAEIRQHTDIPIIVISARQEEQTIIQALDNGANDYMTKPFNVDELRARIRVIERIAKSNQETNIIFTNGLLIIDFDSKSVIINNQEVHLTPNEFSLLELLSKHKGKVLTYEMILKRIYGYVNKTEMPSLRVHMTSLRQKLAQCHTDAKDIIKTHPRIGYQMLQWKDK</sequence>
<dbReference type="Gene3D" id="1.10.10.10">
    <property type="entry name" value="Winged helix-like DNA-binding domain superfamily/Winged helix DNA-binding domain"/>
    <property type="match status" value="1"/>
</dbReference>
<dbReference type="EMBL" id="JADAMT010000025">
    <property type="protein sequence ID" value="MBE2129901.1"/>
    <property type="molecule type" value="Genomic_DNA"/>
</dbReference>
<dbReference type="GO" id="GO:0032993">
    <property type="term" value="C:protein-DNA complex"/>
    <property type="evidence" value="ECO:0007669"/>
    <property type="project" value="TreeGrafter"/>
</dbReference>
<evidence type="ECO:0000259" key="9">
    <source>
        <dbReference type="PROSITE" id="PS51755"/>
    </source>
</evidence>
<keyword evidence="15" id="KW-1185">Reference proteome</keyword>
<keyword evidence="1 6" id="KW-0597">Phosphoprotein</keyword>
<dbReference type="InterPro" id="IPR039420">
    <property type="entry name" value="WalR-like"/>
</dbReference>
<dbReference type="PROSITE" id="PS51755">
    <property type="entry name" value="OMPR_PHOB"/>
    <property type="match status" value="1"/>
</dbReference>
<accession>A0A077UMW0</accession>
<evidence type="ECO:0000256" key="2">
    <source>
        <dbReference type="ARBA" id="ARBA00023012"/>
    </source>
</evidence>
<dbReference type="EMBL" id="CCEH01000017">
    <property type="protein sequence ID" value="CDR28808.1"/>
    <property type="molecule type" value="Genomic_DNA"/>
</dbReference>
<dbReference type="EMBL" id="PPQS01000047">
    <property type="protein sequence ID" value="PNZ48577.1"/>
    <property type="molecule type" value="Genomic_DNA"/>
</dbReference>
<reference evidence="10 13" key="1">
    <citation type="submission" date="2014-05" db="EMBL/GenBank/DDBJ databases">
        <authorList>
            <person name="Aslett A.Martin."/>
            <person name="De Silva Nishadi"/>
        </authorList>
    </citation>
    <scope>NUCLEOTIDE SEQUENCE [LARGE SCALE GENOMIC DNA]</scope>
</reference>
<evidence type="ECO:0000313" key="11">
    <source>
        <dbReference type="EMBL" id="MBE2129901.1"/>
    </source>
</evidence>
<dbReference type="Pfam" id="PF00072">
    <property type="entry name" value="Response_reg"/>
    <property type="match status" value="1"/>
</dbReference>
<accession>A0A2K4AEZ3</accession>
<dbReference type="PANTHER" id="PTHR48111:SF50">
    <property type="entry name" value="KDP OPERON TRANSCRIPTIONAL REGULATORY PROTEIN KDPE"/>
    <property type="match status" value="1"/>
</dbReference>
<dbReference type="Pfam" id="PF00486">
    <property type="entry name" value="Trans_reg_C"/>
    <property type="match status" value="1"/>
</dbReference>
<dbReference type="Gene3D" id="3.40.50.2300">
    <property type="match status" value="1"/>
</dbReference>
<evidence type="ECO:0000313" key="10">
    <source>
        <dbReference type="EMBL" id="CDR28808.1"/>
    </source>
</evidence>
<dbReference type="Proteomes" id="UP000044616">
    <property type="component" value="Unassembled WGS sequence"/>
</dbReference>
<evidence type="ECO:0000256" key="5">
    <source>
        <dbReference type="ARBA" id="ARBA00023163"/>
    </source>
</evidence>
<feature type="DNA-binding region" description="OmpR/PhoB-type" evidence="7">
    <location>
        <begin position="127"/>
        <end position="227"/>
    </location>
</feature>
<name>A0A2K4AEZ3_9STAP</name>
<dbReference type="GeneID" id="98346388"/>
<dbReference type="Proteomes" id="UP000236395">
    <property type="component" value="Unassembled WGS sequence"/>
</dbReference>
<keyword evidence="5" id="KW-0804">Transcription</keyword>
<dbReference type="CDD" id="cd00383">
    <property type="entry name" value="trans_reg_C"/>
    <property type="match status" value="1"/>
</dbReference>
<feature type="domain" description="Response regulatory" evidence="8">
    <location>
        <begin position="4"/>
        <end position="117"/>
    </location>
</feature>
<evidence type="ECO:0000256" key="1">
    <source>
        <dbReference type="ARBA" id="ARBA00022553"/>
    </source>
</evidence>
<evidence type="ECO:0000256" key="3">
    <source>
        <dbReference type="ARBA" id="ARBA00023015"/>
    </source>
</evidence>
<proteinExistence type="predicted"/>
<gene>
    <name evidence="10" type="primary">kdpE</name>
    <name evidence="12" type="ORF">CD116_11185</name>
    <name evidence="10" type="ORF">ERS140147_01952</name>
    <name evidence="11" type="ORF">ILQ21_12685</name>
</gene>
<dbReference type="SMART" id="SM00862">
    <property type="entry name" value="Trans_reg_C"/>
    <property type="match status" value="1"/>
</dbReference>
<reference evidence="11 15" key="3">
    <citation type="submission" date="2020-10" db="EMBL/GenBank/DDBJ databases">
        <title>Phenotypic and genomic profiling of Staphylococcus argenteus in Canada and the United States and recommendations for clinical result reporting.</title>
        <authorList>
            <person name="Eshaghi A."/>
            <person name="Bommersbach C."/>
            <person name="Zitterman S."/>
            <person name="Burnham C.-A.D."/>
            <person name="Patel R."/>
            <person name="Schuetz A.N."/>
            <person name="Patel S.N."/>
            <person name="Kus J.V."/>
        </authorList>
    </citation>
    <scope>NUCLEOTIDE SEQUENCE [LARGE SCALE GENOMIC DNA]</scope>
    <source>
        <strain evidence="11 15">DSM 28300</strain>
    </source>
</reference>
<organism evidence="12 14">
    <name type="scientific">Staphylococcus schweitzeri</name>
    <dbReference type="NCBI Taxonomy" id="1654388"/>
    <lineage>
        <taxon>Bacteria</taxon>
        <taxon>Bacillati</taxon>
        <taxon>Bacillota</taxon>
        <taxon>Bacilli</taxon>
        <taxon>Bacillales</taxon>
        <taxon>Staphylococcaceae</taxon>
        <taxon>Staphylococcus</taxon>
    </lineage>
</organism>
<dbReference type="RefSeq" id="WP_047427860.1">
    <property type="nucleotide sequence ID" value="NZ_CBCSFW010000010.1"/>
</dbReference>
<evidence type="ECO:0000259" key="8">
    <source>
        <dbReference type="PROSITE" id="PS50110"/>
    </source>
</evidence>
<dbReference type="SMART" id="SM00448">
    <property type="entry name" value="REC"/>
    <property type="match status" value="1"/>
</dbReference>
<keyword evidence="2" id="KW-0902">Two-component regulatory system</keyword>
<evidence type="ECO:0000313" key="15">
    <source>
        <dbReference type="Proteomes" id="UP000596960"/>
    </source>
</evidence>
<dbReference type="PANTHER" id="PTHR48111">
    <property type="entry name" value="REGULATOR OF RPOS"/>
    <property type="match status" value="1"/>
</dbReference>
<evidence type="ECO:0000313" key="13">
    <source>
        <dbReference type="Proteomes" id="UP000044616"/>
    </source>
</evidence>
<dbReference type="InterPro" id="IPR036388">
    <property type="entry name" value="WH-like_DNA-bd_sf"/>
</dbReference>
<protein>
    <submittedName>
        <fullName evidence="10 12">DNA-binding response regulator</fullName>
    </submittedName>
    <submittedName>
        <fullName evidence="11">Response regulator transcription factor</fullName>
    </submittedName>
</protein>